<gene>
    <name evidence="2" type="ORF">JX265_013691</name>
</gene>
<proteinExistence type="predicted"/>
<sequence>MYAGILTSRNIPNSLGRATHRSMCELDCYLSSGILTVASLPAAIKFINLDCVRDTPLDAFNDDAEATGSDESVAEEIHVGRKTASARPQTTIKLQQPQTAEQEPNEQR</sequence>
<dbReference type="EMBL" id="JAFIMR010000079">
    <property type="protein sequence ID" value="KAI1849041.1"/>
    <property type="molecule type" value="Genomic_DNA"/>
</dbReference>
<protein>
    <submittedName>
        <fullName evidence="2">Uncharacterized protein</fullName>
    </submittedName>
</protein>
<feature type="compositionally biased region" description="Polar residues" evidence="1">
    <location>
        <begin position="86"/>
        <end position="102"/>
    </location>
</feature>
<feature type="region of interest" description="Disordered" evidence="1">
    <location>
        <begin position="63"/>
        <end position="108"/>
    </location>
</feature>
<evidence type="ECO:0000256" key="1">
    <source>
        <dbReference type="SAM" id="MobiDB-lite"/>
    </source>
</evidence>
<name>A0A9Q0AIH5_9PEZI</name>
<accession>A0A9Q0AIH5</accession>
<reference evidence="2" key="1">
    <citation type="submission" date="2021-03" db="EMBL/GenBank/DDBJ databases">
        <title>Revisited historic fungal species revealed as producer of novel bioactive compounds through whole genome sequencing and comparative genomics.</title>
        <authorList>
            <person name="Vignolle G.A."/>
            <person name="Hochenegger N."/>
            <person name="Mach R.L."/>
            <person name="Mach-Aigner A.R."/>
            <person name="Javad Rahimi M."/>
            <person name="Salim K.A."/>
            <person name="Chan C.M."/>
            <person name="Lim L.B.L."/>
            <person name="Cai F."/>
            <person name="Druzhinina I.S."/>
            <person name="U'Ren J.M."/>
            <person name="Derntl C."/>
        </authorList>
    </citation>
    <scope>NUCLEOTIDE SEQUENCE</scope>
    <source>
        <strain evidence="2">TUCIM 5799</strain>
    </source>
</reference>
<evidence type="ECO:0000313" key="2">
    <source>
        <dbReference type="EMBL" id="KAI1849041.1"/>
    </source>
</evidence>
<dbReference type="Proteomes" id="UP000829685">
    <property type="component" value="Unassembled WGS sequence"/>
</dbReference>
<comment type="caution">
    <text evidence="2">The sequence shown here is derived from an EMBL/GenBank/DDBJ whole genome shotgun (WGS) entry which is preliminary data.</text>
</comment>
<keyword evidence="3" id="KW-1185">Reference proteome</keyword>
<evidence type="ECO:0000313" key="3">
    <source>
        <dbReference type="Proteomes" id="UP000829685"/>
    </source>
</evidence>
<dbReference type="AlphaFoldDB" id="A0A9Q0AIH5"/>
<organism evidence="2 3">
    <name type="scientific">Neoarthrinium moseri</name>
    <dbReference type="NCBI Taxonomy" id="1658444"/>
    <lineage>
        <taxon>Eukaryota</taxon>
        <taxon>Fungi</taxon>
        <taxon>Dikarya</taxon>
        <taxon>Ascomycota</taxon>
        <taxon>Pezizomycotina</taxon>
        <taxon>Sordariomycetes</taxon>
        <taxon>Xylariomycetidae</taxon>
        <taxon>Amphisphaeriales</taxon>
        <taxon>Apiosporaceae</taxon>
        <taxon>Neoarthrinium</taxon>
    </lineage>
</organism>